<accession>A0A183GWG8</accession>
<reference evidence="4" key="2">
    <citation type="submission" date="2019-09" db="UniProtKB">
        <authorList>
            <consortium name="WormBaseParasite"/>
        </authorList>
    </citation>
    <scope>IDENTIFICATION</scope>
</reference>
<keyword evidence="3" id="KW-1185">Reference proteome</keyword>
<dbReference type="Proteomes" id="UP000050761">
    <property type="component" value="Unassembled WGS sequence"/>
</dbReference>
<sequence length="98" mass="11168">MRDEMRRLSETYGGAETVRRKRSELEYHREAKKKLEHLSPTIDTQGTPRIIGTEAKNSVKGSGETKTFHEIHRDELRTAAPQDGQLRTQPGHEVGRST</sequence>
<gene>
    <name evidence="2" type="ORF">HPBE_LOCUS27037</name>
</gene>
<accession>A0A3P8G0D4</accession>
<dbReference type="WBParaSite" id="HPBE_0002703801-mRNA-1">
    <property type="protein sequence ID" value="HPBE_0002703801-mRNA-1"/>
    <property type="gene ID" value="HPBE_0002703801"/>
</dbReference>
<feature type="region of interest" description="Disordered" evidence="1">
    <location>
        <begin position="36"/>
        <end position="98"/>
    </location>
</feature>
<evidence type="ECO:0000256" key="1">
    <source>
        <dbReference type="SAM" id="MobiDB-lite"/>
    </source>
</evidence>
<protein>
    <submittedName>
        <fullName evidence="4">HNH endonuclease</fullName>
    </submittedName>
</protein>
<dbReference type="AlphaFoldDB" id="A0A183GWG8"/>
<feature type="compositionally biased region" description="Basic and acidic residues" evidence="1">
    <location>
        <begin position="66"/>
        <end position="77"/>
    </location>
</feature>
<dbReference type="EMBL" id="UZAH01041702">
    <property type="protein sequence ID" value="VDP60555.1"/>
    <property type="molecule type" value="Genomic_DNA"/>
</dbReference>
<evidence type="ECO:0000313" key="2">
    <source>
        <dbReference type="EMBL" id="VDP60555.1"/>
    </source>
</evidence>
<feature type="region of interest" description="Disordered" evidence="1">
    <location>
        <begin position="1"/>
        <end position="23"/>
    </location>
</feature>
<proteinExistence type="predicted"/>
<evidence type="ECO:0000313" key="4">
    <source>
        <dbReference type="WBParaSite" id="HPBE_0002703801-mRNA-1"/>
    </source>
</evidence>
<organism evidence="3 4">
    <name type="scientific">Heligmosomoides polygyrus</name>
    <name type="common">Parasitic roundworm</name>
    <dbReference type="NCBI Taxonomy" id="6339"/>
    <lineage>
        <taxon>Eukaryota</taxon>
        <taxon>Metazoa</taxon>
        <taxon>Ecdysozoa</taxon>
        <taxon>Nematoda</taxon>
        <taxon>Chromadorea</taxon>
        <taxon>Rhabditida</taxon>
        <taxon>Rhabditina</taxon>
        <taxon>Rhabditomorpha</taxon>
        <taxon>Strongyloidea</taxon>
        <taxon>Heligmosomidae</taxon>
        <taxon>Heligmosomoides</taxon>
    </lineage>
</organism>
<name>A0A183GWG8_HELPZ</name>
<evidence type="ECO:0000313" key="3">
    <source>
        <dbReference type="Proteomes" id="UP000050761"/>
    </source>
</evidence>
<reference evidence="2 3" key="1">
    <citation type="submission" date="2018-11" db="EMBL/GenBank/DDBJ databases">
        <authorList>
            <consortium name="Pathogen Informatics"/>
        </authorList>
    </citation>
    <scope>NUCLEOTIDE SEQUENCE [LARGE SCALE GENOMIC DNA]</scope>
</reference>